<keyword evidence="2" id="KW-0808">Transferase</keyword>
<dbReference type="Proteomes" id="UP000033956">
    <property type="component" value="Unassembled WGS sequence"/>
</dbReference>
<protein>
    <submittedName>
        <fullName evidence="2">Glycosyl transferase family 2</fullName>
    </submittedName>
</protein>
<dbReference type="PANTHER" id="PTHR43685:SF2">
    <property type="entry name" value="GLYCOSYLTRANSFERASE 2-LIKE DOMAIN-CONTAINING PROTEIN"/>
    <property type="match status" value="1"/>
</dbReference>
<sequence length="306" mass="32922">MPSPSDATVLVCSRNRPEMLRDGLASILASTPAETEVLVVDSASDTDETRLVTLEAGARYTRAGKGLSVARNAGITTADRPIVVFTDDDCRPTTGWIESLIAPFADPRVSAVTGRMLDHTTDAHAPYARAERYIEPVSGLDAGHGAVMAFRRDVLLRIGGFDDMMGAGQHLAGAEDLDIFIRLLRAGTHVVHDAHSVVLHANTRVGEAYVELHHGYGLGLGALVGKWLRLDPLFGLRIGWRLTRRTGARIARGTRRHHDTRHDRSLLAGMAQGAWEVRGIPIVGERFAGAGSGAPIPVLRAEGVTR</sequence>
<dbReference type="CDD" id="cd00761">
    <property type="entry name" value="Glyco_tranf_GTA_type"/>
    <property type="match status" value="1"/>
</dbReference>
<dbReference type="PATRIC" id="fig|92835.4.peg.2782"/>
<feature type="domain" description="Glycosyltransferase 2-like" evidence="1">
    <location>
        <begin position="8"/>
        <end position="120"/>
    </location>
</feature>
<dbReference type="SUPFAM" id="SSF53448">
    <property type="entry name" value="Nucleotide-diphospho-sugar transferases"/>
    <property type="match status" value="1"/>
</dbReference>
<dbReference type="InterPro" id="IPR001173">
    <property type="entry name" value="Glyco_trans_2-like"/>
</dbReference>
<dbReference type="STRING" id="92835.RS81_02746"/>
<dbReference type="PANTHER" id="PTHR43685">
    <property type="entry name" value="GLYCOSYLTRANSFERASE"/>
    <property type="match status" value="1"/>
</dbReference>
<dbReference type="Pfam" id="PF00535">
    <property type="entry name" value="Glycos_transf_2"/>
    <property type="match status" value="1"/>
</dbReference>
<dbReference type="EMBL" id="JYIZ01000055">
    <property type="protein sequence ID" value="KJL38472.1"/>
    <property type="molecule type" value="Genomic_DNA"/>
</dbReference>
<dbReference type="GO" id="GO:0016740">
    <property type="term" value="F:transferase activity"/>
    <property type="evidence" value="ECO:0007669"/>
    <property type="project" value="UniProtKB-KW"/>
</dbReference>
<dbReference type="Gene3D" id="3.90.550.10">
    <property type="entry name" value="Spore Coat Polysaccharide Biosynthesis Protein SpsA, Chain A"/>
    <property type="match status" value="1"/>
</dbReference>
<proteinExistence type="predicted"/>
<dbReference type="OrthoDB" id="3180470at2"/>
<gene>
    <name evidence="2" type="ORF">RS81_02746</name>
</gene>
<name>A0A0M2H2J9_9MICO</name>
<evidence type="ECO:0000313" key="3">
    <source>
        <dbReference type="Proteomes" id="UP000033956"/>
    </source>
</evidence>
<accession>A0A0M2H2J9</accession>
<reference evidence="2 3" key="1">
    <citation type="submission" date="2015-02" db="EMBL/GenBank/DDBJ databases">
        <title>Draft genome sequences of ten Microbacterium spp. with emphasis on heavy metal contaminated environments.</title>
        <authorList>
            <person name="Corretto E."/>
        </authorList>
    </citation>
    <scope>NUCLEOTIDE SEQUENCE [LARGE SCALE GENOMIC DNA]</scope>
    <source>
        <strain evidence="2 3">DSM 12510</strain>
    </source>
</reference>
<dbReference type="InterPro" id="IPR050834">
    <property type="entry name" value="Glycosyltransf_2"/>
</dbReference>
<keyword evidence="3" id="KW-1185">Reference proteome</keyword>
<dbReference type="InterPro" id="IPR029044">
    <property type="entry name" value="Nucleotide-diphossugar_trans"/>
</dbReference>
<evidence type="ECO:0000259" key="1">
    <source>
        <dbReference type="Pfam" id="PF00535"/>
    </source>
</evidence>
<dbReference type="RefSeq" id="WP_045276642.1">
    <property type="nucleotide sequence ID" value="NZ_BAAAUP010000003.1"/>
</dbReference>
<dbReference type="AlphaFoldDB" id="A0A0M2H2J9"/>
<evidence type="ECO:0000313" key="2">
    <source>
        <dbReference type="EMBL" id="KJL38472.1"/>
    </source>
</evidence>
<comment type="caution">
    <text evidence="2">The sequence shown here is derived from an EMBL/GenBank/DDBJ whole genome shotgun (WGS) entry which is preliminary data.</text>
</comment>
<organism evidence="2 3">
    <name type="scientific">Microbacterium terrae</name>
    <dbReference type="NCBI Taxonomy" id="69369"/>
    <lineage>
        <taxon>Bacteria</taxon>
        <taxon>Bacillati</taxon>
        <taxon>Actinomycetota</taxon>
        <taxon>Actinomycetes</taxon>
        <taxon>Micrococcales</taxon>
        <taxon>Microbacteriaceae</taxon>
        <taxon>Microbacterium</taxon>
    </lineage>
</organism>